<evidence type="ECO:0000256" key="7">
    <source>
        <dbReference type="ARBA" id="ARBA00023054"/>
    </source>
</evidence>
<keyword evidence="7" id="KW-0175">Coiled coil</keyword>
<evidence type="ECO:0000256" key="3">
    <source>
        <dbReference type="ARBA" id="ARBA00022454"/>
    </source>
</evidence>
<accession>A0A7J7NGP1</accession>
<dbReference type="GO" id="GO:0000444">
    <property type="term" value="C:MIS12/MIND type complex"/>
    <property type="evidence" value="ECO:0007669"/>
    <property type="project" value="TreeGrafter"/>
</dbReference>
<organism evidence="10 11">
    <name type="scientific">Kingdonia uniflora</name>
    <dbReference type="NCBI Taxonomy" id="39325"/>
    <lineage>
        <taxon>Eukaryota</taxon>
        <taxon>Viridiplantae</taxon>
        <taxon>Streptophyta</taxon>
        <taxon>Embryophyta</taxon>
        <taxon>Tracheophyta</taxon>
        <taxon>Spermatophyta</taxon>
        <taxon>Magnoliopsida</taxon>
        <taxon>Ranunculales</taxon>
        <taxon>Circaeasteraceae</taxon>
        <taxon>Kingdonia</taxon>
    </lineage>
</organism>
<reference evidence="10 11" key="1">
    <citation type="journal article" date="2020" name="IScience">
        <title>Genome Sequencing of the Endangered Kingdonia uniflora (Circaeasteraceae, Ranunculales) Reveals Potential Mechanisms of Evolutionary Specialization.</title>
        <authorList>
            <person name="Sun Y."/>
            <person name="Deng T."/>
            <person name="Zhang A."/>
            <person name="Moore M.J."/>
            <person name="Landis J.B."/>
            <person name="Lin N."/>
            <person name="Zhang H."/>
            <person name="Zhang X."/>
            <person name="Huang J."/>
            <person name="Zhang X."/>
            <person name="Sun H."/>
            <person name="Wang H."/>
        </authorList>
    </citation>
    <scope>NUCLEOTIDE SEQUENCE [LARGE SCALE GENOMIC DNA]</scope>
    <source>
        <strain evidence="10">TB1705</strain>
        <tissue evidence="10">Leaf</tissue>
    </source>
</reference>
<dbReference type="GO" id="GO:0000070">
    <property type="term" value="P:mitotic sister chromatid segregation"/>
    <property type="evidence" value="ECO:0007669"/>
    <property type="project" value="TreeGrafter"/>
</dbReference>
<evidence type="ECO:0000313" key="11">
    <source>
        <dbReference type="Proteomes" id="UP000541444"/>
    </source>
</evidence>
<evidence type="ECO:0000256" key="8">
    <source>
        <dbReference type="ARBA" id="ARBA00023306"/>
    </source>
</evidence>
<dbReference type="GO" id="GO:0051382">
    <property type="term" value="P:kinetochore assembly"/>
    <property type="evidence" value="ECO:0007669"/>
    <property type="project" value="TreeGrafter"/>
</dbReference>
<gene>
    <name evidence="10" type="ORF">GIB67_015892</name>
</gene>
<sequence>MEGSESEKIFDSLNLNPQLFINEILNAVDDMVNGAFEFYQQQARVSLGEISKEQSDELTKGISSIRNMIQEPLDERLALWEKYCLRHYFVVPDGFSLPNTDSSSNCFMDEDALCDDDAEFDKQLHSLREKLLLVGKESTDLQSELNVLKKQSTLSNTFAESVTEALQPFEQNSVDDMLRGPTDAKQRNACI</sequence>
<evidence type="ECO:0000313" key="10">
    <source>
        <dbReference type="EMBL" id="KAF6166346.1"/>
    </source>
</evidence>
<keyword evidence="3" id="KW-0158">Chromosome</keyword>
<name>A0A7J7NGP1_9MAGN</name>
<keyword evidence="9" id="KW-0137">Centromere</keyword>
<keyword evidence="8" id="KW-0131">Cell cycle</keyword>
<evidence type="ECO:0000256" key="5">
    <source>
        <dbReference type="ARBA" id="ARBA00022776"/>
    </source>
</evidence>
<evidence type="ECO:0008006" key="12">
    <source>
        <dbReference type="Google" id="ProtNLM"/>
    </source>
</evidence>
<dbReference type="PANTHER" id="PTHR14527">
    <property type="entry name" value="PROTEIN MIS12 HOMOLOG"/>
    <property type="match status" value="1"/>
</dbReference>
<dbReference type="AlphaFoldDB" id="A0A7J7NGP1"/>
<dbReference type="InterPro" id="IPR008685">
    <property type="entry name" value="Centromere_Mis12"/>
</dbReference>
<dbReference type="OrthoDB" id="1884855at2759"/>
<keyword evidence="4" id="KW-0132">Cell division</keyword>
<dbReference type="Proteomes" id="UP000541444">
    <property type="component" value="Unassembled WGS sequence"/>
</dbReference>
<comment type="similarity">
    <text evidence="2">Belongs to the mis12 family.</text>
</comment>
<evidence type="ECO:0000256" key="4">
    <source>
        <dbReference type="ARBA" id="ARBA00022618"/>
    </source>
</evidence>
<dbReference type="GO" id="GO:0051301">
    <property type="term" value="P:cell division"/>
    <property type="evidence" value="ECO:0007669"/>
    <property type="project" value="UniProtKB-KW"/>
</dbReference>
<keyword evidence="5" id="KW-0498">Mitosis</keyword>
<comment type="subcellular location">
    <subcellularLocation>
        <location evidence="1">Chromosome</location>
        <location evidence="1">Centromere</location>
        <location evidence="1">Kinetochore</location>
    </subcellularLocation>
</comment>
<evidence type="ECO:0000256" key="2">
    <source>
        <dbReference type="ARBA" id="ARBA00008643"/>
    </source>
</evidence>
<protein>
    <recommendedName>
        <fullName evidence="12">Protein MIS12 homolog</fullName>
    </recommendedName>
</protein>
<dbReference type="EMBL" id="JACGCM010000794">
    <property type="protein sequence ID" value="KAF6166346.1"/>
    <property type="molecule type" value="Genomic_DNA"/>
</dbReference>
<dbReference type="PANTHER" id="PTHR14527:SF2">
    <property type="entry name" value="PROTEIN MIS12 HOMOLOG"/>
    <property type="match status" value="1"/>
</dbReference>
<keyword evidence="6" id="KW-0995">Kinetochore</keyword>
<dbReference type="Pfam" id="PF05859">
    <property type="entry name" value="Mis12"/>
    <property type="match status" value="1"/>
</dbReference>
<proteinExistence type="inferred from homology"/>
<dbReference type="GO" id="GO:0005634">
    <property type="term" value="C:nucleus"/>
    <property type="evidence" value="ECO:0007669"/>
    <property type="project" value="InterPro"/>
</dbReference>
<evidence type="ECO:0000256" key="1">
    <source>
        <dbReference type="ARBA" id="ARBA00004629"/>
    </source>
</evidence>
<comment type="caution">
    <text evidence="10">The sequence shown here is derived from an EMBL/GenBank/DDBJ whole genome shotgun (WGS) entry which is preliminary data.</text>
</comment>
<evidence type="ECO:0000256" key="6">
    <source>
        <dbReference type="ARBA" id="ARBA00022838"/>
    </source>
</evidence>
<keyword evidence="11" id="KW-1185">Reference proteome</keyword>
<evidence type="ECO:0000256" key="9">
    <source>
        <dbReference type="ARBA" id="ARBA00023328"/>
    </source>
</evidence>